<dbReference type="Proteomes" id="UP000318420">
    <property type="component" value="Segment"/>
</dbReference>
<accession>A0A514A1I3</accession>
<keyword evidence="2" id="KW-1185">Reference proteome</keyword>
<proteinExistence type="predicted"/>
<name>A0A514A1I3_9CAUD</name>
<evidence type="ECO:0000313" key="2">
    <source>
        <dbReference type="Proteomes" id="UP000318420"/>
    </source>
</evidence>
<gene>
    <name evidence="1" type="ORF">LAh10_172</name>
</gene>
<sequence length="291" mass="32978">MILNGYDTTVGTRFKVKDKVTETLRALQSSDRLELVENRGVYAITHKNDFGLPPFIFPMSIQNYMRKPVTVFDQRGYINREGRNINIPEYNVMLLAACLQQDLQLGNKTLIKSVRPFTVKAFANAMGRKLERTVAMDMTQKRILRTILAYYYVCLMEDPNVDYKFIAQNVIKAALRYDINDVREVIDELGYVGTLPDLLSAIVNHPSLFALKNLDMAGLVGVAGTIFFSTSGFKFIVSAAIELPTLFTAMCWGAASQRIYQNTTLGEELNVKQDKNVETFIKQVGYYFQSV</sequence>
<organism evidence="1 2">
    <name type="scientific">Aeromonas phage LAh10</name>
    <dbReference type="NCBI Taxonomy" id="2591025"/>
    <lineage>
        <taxon>Viruses</taxon>
        <taxon>Duplodnaviria</taxon>
        <taxon>Heunggongvirae</taxon>
        <taxon>Uroviricota</taxon>
        <taxon>Caudoviricetes</taxon>
        <taxon>Chimalliviridae</taxon>
        <taxon>Ludhianavirus</taxon>
        <taxon>Ludhianavirus LAh10</taxon>
    </lineage>
</organism>
<dbReference type="EMBL" id="MK838116">
    <property type="protein sequence ID" value="QDH47096.1"/>
    <property type="molecule type" value="Genomic_DNA"/>
</dbReference>
<protein>
    <submittedName>
        <fullName evidence="1">Uncharacterized protein</fullName>
    </submittedName>
</protein>
<reference evidence="1 2" key="1">
    <citation type="submission" date="2019-04" db="EMBL/GenBank/DDBJ databases">
        <title>Novel bacteriophages capable of disrupting biofilms from clinical strains of Aeromonas hydrophila with intrinsic antibiotic resistance.</title>
        <authorList>
            <person name="Kabwe M."/>
            <person name="Brown T.L."/>
            <person name="Speirs L."/>
            <person name="Ku H."/>
            <person name="Leach M."/>
            <person name="Chan H.T."/>
            <person name="Petrovski S."/>
            <person name="Lock P."/>
            <person name="Tucci J."/>
        </authorList>
    </citation>
    <scope>NUCLEOTIDE SEQUENCE [LARGE SCALE GENOMIC DNA]</scope>
</reference>
<dbReference type="InterPro" id="IPR057921">
    <property type="entry name" value="PhiKZ_VTX"/>
</dbReference>
<dbReference type="Pfam" id="PF25614">
    <property type="entry name" value="PhiKZ_VTX"/>
    <property type="match status" value="1"/>
</dbReference>
<evidence type="ECO:0000313" key="1">
    <source>
        <dbReference type="EMBL" id="QDH47096.1"/>
    </source>
</evidence>